<evidence type="ECO:0000256" key="1">
    <source>
        <dbReference type="ARBA" id="ARBA00023125"/>
    </source>
</evidence>
<dbReference type="PANTHER" id="PTHR43479:SF11">
    <property type="entry name" value="ACREF_ENVCD OPERON REPRESSOR-RELATED"/>
    <property type="match status" value="1"/>
</dbReference>
<feature type="domain" description="HTH tetR-type" evidence="3">
    <location>
        <begin position="1"/>
        <end position="59"/>
    </location>
</feature>
<keyword evidence="1 2" id="KW-0238">DNA-binding</keyword>
<accession>A0A1T5C3U6</accession>
<dbReference type="OrthoDB" id="881297at2"/>
<evidence type="ECO:0000256" key="2">
    <source>
        <dbReference type="PROSITE-ProRule" id="PRU00335"/>
    </source>
</evidence>
<dbReference type="Gene3D" id="1.10.357.10">
    <property type="entry name" value="Tetracycline Repressor, domain 2"/>
    <property type="match status" value="1"/>
</dbReference>
<gene>
    <name evidence="4" type="ORF">SAMN05660776_1777</name>
</gene>
<dbReference type="SUPFAM" id="SSF48498">
    <property type="entry name" value="Tetracyclin repressor-like, C-terminal domain"/>
    <property type="match status" value="1"/>
</dbReference>
<dbReference type="PANTHER" id="PTHR43479">
    <property type="entry name" value="ACREF/ENVCD OPERON REPRESSOR-RELATED"/>
    <property type="match status" value="1"/>
</dbReference>
<dbReference type="InterPro" id="IPR001647">
    <property type="entry name" value="HTH_TetR"/>
</dbReference>
<evidence type="ECO:0000313" key="4">
    <source>
        <dbReference type="EMBL" id="SKB54049.1"/>
    </source>
</evidence>
<dbReference type="InterPro" id="IPR050624">
    <property type="entry name" value="HTH-type_Tx_Regulator"/>
</dbReference>
<dbReference type="STRING" id="241145.SAMN05660776_1777"/>
<evidence type="ECO:0000259" key="3">
    <source>
        <dbReference type="PROSITE" id="PS50977"/>
    </source>
</evidence>
<dbReference type="AlphaFoldDB" id="A0A1T5C3U6"/>
<dbReference type="SUPFAM" id="SSF46689">
    <property type="entry name" value="Homeodomain-like"/>
    <property type="match status" value="1"/>
</dbReference>
<feature type="DNA-binding region" description="H-T-H motif" evidence="2">
    <location>
        <begin position="22"/>
        <end position="41"/>
    </location>
</feature>
<dbReference type="Pfam" id="PF00440">
    <property type="entry name" value="TetR_N"/>
    <property type="match status" value="1"/>
</dbReference>
<sequence length="205" mass="23834">MKEAIQKTANDLFLKLGFKSVTMDDIAEEMGISKKTIYAHYGTKSKLIEASVWHLMEELNTGIANLRAKNLNPIVENFEVKVYVRRMLKNEKTSPQFQLKKYYPEIYNKVSNKKFEIAQCSIIENLERGIKTGHYRSNIPISFVSRLYFAGLLGVKDKSLFPEEDYSNNKLMDYLLEYHLRAICTPKGIKLLEELLIKNKEKNEI</sequence>
<evidence type="ECO:0000313" key="5">
    <source>
        <dbReference type="Proteomes" id="UP000190230"/>
    </source>
</evidence>
<dbReference type="RefSeq" id="WP_079720616.1">
    <property type="nucleotide sequence ID" value="NZ_FUYY01000002.1"/>
</dbReference>
<organism evidence="4 5">
    <name type="scientific">Salegentibacter holothuriorum</name>
    <dbReference type="NCBI Taxonomy" id="241145"/>
    <lineage>
        <taxon>Bacteria</taxon>
        <taxon>Pseudomonadati</taxon>
        <taxon>Bacteroidota</taxon>
        <taxon>Flavobacteriia</taxon>
        <taxon>Flavobacteriales</taxon>
        <taxon>Flavobacteriaceae</taxon>
        <taxon>Salegentibacter</taxon>
    </lineage>
</organism>
<proteinExistence type="predicted"/>
<dbReference type="PROSITE" id="PS50977">
    <property type="entry name" value="HTH_TETR_2"/>
    <property type="match status" value="1"/>
</dbReference>
<name>A0A1T5C3U6_9FLAO</name>
<dbReference type="InterPro" id="IPR009057">
    <property type="entry name" value="Homeodomain-like_sf"/>
</dbReference>
<dbReference type="Proteomes" id="UP000190230">
    <property type="component" value="Unassembled WGS sequence"/>
</dbReference>
<reference evidence="5" key="1">
    <citation type="submission" date="2017-02" db="EMBL/GenBank/DDBJ databases">
        <authorList>
            <person name="Varghese N."/>
            <person name="Submissions S."/>
        </authorList>
    </citation>
    <scope>NUCLEOTIDE SEQUENCE [LARGE SCALE GENOMIC DNA]</scope>
    <source>
        <strain evidence="5">DSM 23405</strain>
    </source>
</reference>
<keyword evidence="5" id="KW-1185">Reference proteome</keyword>
<dbReference type="InterPro" id="IPR036271">
    <property type="entry name" value="Tet_transcr_reg_TetR-rel_C_sf"/>
</dbReference>
<dbReference type="PRINTS" id="PR00455">
    <property type="entry name" value="HTHTETR"/>
</dbReference>
<protein>
    <submittedName>
        <fullName evidence="4">Transcriptional regulator, TetR family</fullName>
    </submittedName>
</protein>
<dbReference type="EMBL" id="FUYY01000002">
    <property type="protein sequence ID" value="SKB54049.1"/>
    <property type="molecule type" value="Genomic_DNA"/>
</dbReference>
<dbReference type="GO" id="GO:0003677">
    <property type="term" value="F:DNA binding"/>
    <property type="evidence" value="ECO:0007669"/>
    <property type="project" value="UniProtKB-UniRule"/>
</dbReference>